<dbReference type="AlphaFoldDB" id="A0A553N5X5"/>
<reference evidence="5 6" key="1">
    <citation type="journal article" date="2019" name="Sci. Data">
        <title>Hybrid genome assembly and annotation of Danionella translucida.</title>
        <authorList>
            <person name="Kadobianskyi M."/>
            <person name="Schulze L."/>
            <person name="Schuelke M."/>
            <person name="Judkewitz B."/>
        </authorList>
    </citation>
    <scope>NUCLEOTIDE SEQUENCE [LARGE SCALE GENOMIC DNA]</scope>
    <source>
        <strain evidence="5 6">Bolton</strain>
    </source>
</reference>
<dbReference type="OrthoDB" id="2155209at2759"/>
<dbReference type="PANTHER" id="PTHR14882:SF5">
    <property type="entry name" value="COILED-COIL DOMAIN CONTAINING 74A"/>
    <property type="match status" value="1"/>
</dbReference>
<dbReference type="InterPro" id="IPR029422">
    <property type="entry name" value="CCDC74_C"/>
</dbReference>
<dbReference type="InterPro" id="IPR040370">
    <property type="entry name" value="CCDC74A/CCDC74B/CCDC92"/>
</dbReference>
<dbReference type="InterPro" id="IPR039496">
    <property type="entry name" value="CCDC92/74_N"/>
</dbReference>
<comment type="caution">
    <text evidence="5">The sequence shown here is derived from an EMBL/GenBank/DDBJ whole genome shotgun (WGS) entry which is preliminary data.</text>
</comment>
<evidence type="ECO:0000256" key="2">
    <source>
        <dbReference type="SAM" id="Coils"/>
    </source>
</evidence>
<dbReference type="Proteomes" id="UP000316079">
    <property type="component" value="Unassembled WGS sequence"/>
</dbReference>
<name>A0A553N5X5_9TELE</name>
<evidence type="ECO:0008006" key="7">
    <source>
        <dbReference type="Google" id="ProtNLM"/>
    </source>
</evidence>
<feature type="domain" description="CCDC92/74 N-terminal" evidence="3">
    <location>
        <begin position="6"/>
        <end position="61"/>
    </location>
</feature>
<feature type="coiled-coil region" evidence="2">
    <location>
        <begin position="1"/>
        <end position="46"/>
    </location>
</feature>
<evidence type="ECO:0000256" key="1">
    <source>
        <dbReference type="ARBA" id="ARBA00023054"/>
    </source>
</evidence>
<sequence>MEKRNARAPSMERNIEFLQKQHKDALETLHAEIDRLNRENKELQFKLIMESPEPSCKASSCVTQRIHTESNKFQADLQQNVEFPCLQLNTDTSNQLKYQETSTSSKTTKSSLEGPADAKAGFITSLQPLMIQFSPYQVPRPPSLYECEVLIRQLYRANSMQSQEVRSCITKLQIQRNFLSLLFKHCLKDYLCLSPAKVGK</sequence>
<dbReference type="PANTHER" id="PTHR14882">
    <property type="entry name" value="COILED-COIL DOMAIN-CONTAINING 74A"/>
    <property type="match status" value="1"/>
</dbReference>
<proteinExistence type="predicted"/>
<evidence type="ECO:0000313" key="6">
    <source>
        <dbReference type="Proteomes" id="UP000316079"/>
    </source>
</evidence>
<dbReference type="Pfam" id="PF14916">
    <property type="entry name" value="CCDC92"/>
    <property type="match status" value="1"/>
</dbReference>
<evidence type="ECO:0000259" key="3">
    <source>
        <dbReference type="Pfam" id="PF14916"/>
    </source>
</evidence>
<evidence type="ECO:0000313" key="5">
    <source>
        <dbReference type="EMBL" id="TRY60825.1"/>
    </source>
</evidence>
<reference evidence="5" key="2">
    <citation type="submission" date="2019-04" db="EMBL/GenBank/DDBJ databases">
        <authorList>
            <person name="Kadobianskyi M."/>
            <person name="Schulze L."/>
            <person name="Schuelke M."/>
            <person name="Judkewitz B."/>
        </authorList>
    </citation>
    <scope>NUCLEOTIDE SEQUENCE</scope>
    <source>
        <strain evidence="5">Bolton</strain>
        <tissue evidence="5">Whole-body</tissue>
    </source>
</reference>
<keyword evidence="1 2" id="KW-0175">Coiled coil</keyword>
<dbReference type="STRING" id="623744.A0A553N5X5"/>
<protein>
    <recommendedName>
        <fullName evidence="7">CCDC92/74 N-terminal domain-containing protein</fullName>
    </recommendedName>
</protein>
<organism evidence="5 6">
    <name type="scientific">Danionella cerebrum</name>
    <dbReference type="NCBI Taxonomy" id="2873325"/>
    <lineage>
        <taxon>Eukaryota</taxon>
        <taxon>Metazoa</taxon>
        <taxon>Chordata</taxon>
        <taxon>Craniata</taxon>
        <taxon>Vertebrata</taxon>
        <taxon>Euteleostomi</taxon>
        <taxon>Actinopterygii</taxon>
        <taxon>Neopterygii</taxon>
        <taxon>Teleostei</taxon>
        <taxon>Ostariophysi</taxon>
        <taxon>Cypriniformes</taxon>
        <taxon>Danionidae</taxon>
        <taxon>Danioninae</taxon>
        <taxon>Danionella</taxon>
    </lineage>
</organism>
<dbReference type="EMBL" id="SRMA01027019">
    <property type="protein sequence ID" value="TRY60825.1"/>
    <property type="molecule type" value="Genomic_DNA"/>
</dbReference>
<dbReference type="Pfam" id="PF14917">
    <property type="entry name" value="CCDC74_C"/>
    <property type="match status" value="1"/>
</dbReference>
<accession>A0A553N5X5</accession>
<keyword evidence="6" id="KW-1185">Reference proteome</keyword>
<feature type="domain" description="Coiled coil protein 74 C-terminal" evidence="4">
    <location>
        <begin position="134"/>
        <end position="172"/>
    </location>
</feature>
<gene>
    <name evidence="5" type="ORF">DNTS_003160</name>
</gene>
<dbReference type="EMBL" id="SRMA01027019">
    <property type="protein sequence ID" value="TRY60826.1"/>
    <property type="molecule type" value="Genomic_DNA"/>
</dbReference>
<evidence type="ECO:0000259" key="4">
    <source>
        <dbReference type="Pfam" id="PF14917"/>
    </source>
</evidence>